<evidence type="ECO:0000256" key="1">
    <source>
        <dbReference type="SAM" id="MobiDB-lite"/>
    </source>
</evidence>
<evidence type="ECO:0000313" key="2">
    <source>
        <dbReference type="EMBL" id="TVU21821.1"/>
    </source>
</evidence>
<evidence type="ECO:0000313" key="3">
    <source>
        <dbReference type="Proteomes" id="UP000324897"/>
    </source>
</evidence>
<dbReference type="EMBL" id="RWGY01000026">
    <property type="protein sequence ID" value="TVU21821.1"/>
    <property type="molecule type" value="Genomic_DNA"/>
</dbReference>
<dbReference type="AlphaFoldDB" id="A0A5J9UEZ7"/>
<organism evidence="2 3">
    <name type="scientific">Eragrostis curvula</name>
    <name type="common">weeping love grass</name>
    <dbReference type="NCBI Taxonomy" id="38414"/>
    <lineage>
        <taxon>Eukaryota</taxon>
        <taxon>Viridiplantae</taxon>
        <taxon>Streptophyta</taxon>
        <taxon>Embryophyta</taxon>
        <taxon>Tracheophyta</taxon>
        <taxon>Spermatophyta</taxon>
        <taxon>Magnoliopsida</taxon>
        <taxon>Liliopsida</taxon>
        <taxon>Poales</taxon>
        <taxon>Poaceae</taxon>
        <taxon>PACMAD clade</taxon>
        <taxon>Chloridoideae</taxon>
        <taxon>Eragrostideae</taxon>
        <taxon>Eragrostidinae</taxon>
        <taxon>Eragrostis</taxon>
    </lineage>
</organism>
<dbReference type="OrthoDB" id="10587620at2759"/>
<dbReference type="Gramene" id="TVU21821">
    <property type="protein sequence ID" value="TVU21821"/>
    <property type="gene ID" value="EJB05_31488"/>
</dbReference>
<dbReference type="Proteomes" id="UP000324897">
    <property type="component" value="Unassembled WGS sequence"/>
</dbReference>
<accession>A0A5J9UEZ7</accession>
<keyword evidence="3" id="KW-1185">Reference proteome</keyword>
<comment type="caution">
    <text evidence="2">The sequence shown here is derived from an EMBL/GenBank/DDBJ whole genome shotgun (WGS) entry which is preliminary data.</text>
</comment>
<proteinExistence type="predicted"/>
<reference evidence="2 3" key="1">
    <citation type="journal article" date="2019" name="Sci. Rep.">
        <title>A high-quality genome of Eragrostis curvula grass provides insights into Poaceae evolution and supports new strategies to enhance forage quality.</title>
        <authorList>
            <person name="Carballo J."/>
            <person name="Santos B.A.C.M."/>
            <person name="Zappacosta D."/>
            <person name="Garbus I."/>
            <person name="Selva J.P."/>
            <person name="Gallo C.A."/>
            <person name="Diaz A."/>
            <person name="Albertini E."/>
            <person name="Caccamo M."/>
            <person name="Echenique V."/>
        </authorList>
    </citation>
    <scope>NUCLEOTIDE SEQUENCE [LARGE SCALE GENOMIC DNA]</scope>
    <source>
        <strain evidence="3">cv. Victoria</strain>
        <tissue evidence="2">Leaf</tissue>
    </source>
</reference>
<feature type="compositionally biased region" description="Gly residues" evidence="1">
    <location>
        <begin position="56"/>
        <end position="76"/>
    </location>
</feature>
<feature type="region of interest" description="Disordered" evidence="1">
    <location>
        <begin position="46"/>
        <end position="94"/>
    </location>
</feature>
<protein>
    <submittedName>
        <fullName evidence="2">Uncharacterized protein</fullName>
    </submittedName>
</protein>
<name>A0A5J9UEZ7_9POAL</name>
<sequence>MTESGEEEHAGPPARRRQELSDLQGGRRKWGKQKGCCVRTPFLASAAGRRRREPSGSGGGRRGWLVDGGFGAGGRGHPSRCPESEAEGYAEGASLSSDPTVVIMALVNDHNCVFSRVLLARSGSILDMPKSPTQALMSSARRMSLGLRSQ</sequence>
<gene>
    <name evidence="2" type="ORF">EJB05_31488</name>
</gene>
<feature type="region of interest" description="Disordered" evidence="1">
    <location>
        <begin position="1"/>
        <end position="33"/>
    </location>
</feature>
<feature type="non-terminal residue" evidence="2">
    <location>
        <position position="1"/>
    </location>
</feature>